<dbReference type="RefSeq" id="WP_231489056.1">
    <property type="nucleotide sequence ID" value="NZ_BAAAZO010000002.1"/>
</dbReference>
<organism evidence="7 8">
    <name type="scientific">Kineosporia mesophila</name>
    <dbReference type="NCBI Taxonomy" id="566012"/>
    <lineage>
        <taxon>Bacteria</taxon>
        <taxon>Bacillati</taxon>
        <taxon>Actinomycetota</taxon>
        <taxon>Actinomycetes</taxon>
        <taxon>Kineosporiales</taxon>
        <taxon>Kineosporiaceae</taxon>
        <taxon>Kineosporia</taxon>
    </lineage>
</organism>
<dbReference type="PROSITE" id="PS00862">
    <property type="entry name" value="OX2_COVAL_FAD"/>
    <property type="match status" value="1"/>
</dbReference>
<evidence type="ECO:0000259" key="6">
    <source>
        <dbReference type="PROSITE" id="PS51387"/>
    </source>
</evidence>
<dbReference type="Proteomes" id="UP001501074">
    <property type="component" value="Unassembled WGS sequence"/>
</dbReference>
<keyword evidence="5" id="KW-0560">Oxidoreductase</keyword>
<comment type="caution">
    <text evidence="7">The sequence shown here is derived from an EMBL/GenBank/DDBJ whole genome shotgun (WGS) entry which is preliminary data.</text>
</comment>
<evidence type="ECO:0000256" key="5">
    <source>
        <dbReference type="ARBA" id="ARBA00023002"/>
    </source>
</evidence>
<dbReference type="Gene3D" id="3.40.462.20">
    <property type="match status" value="1"/>
</dbReference>
<proteinExistence type="inferred from homology"/>
<dbReference type="PANTHER" id="PTHR42973">
    <property type="entry name" value="BINDING OXIDOREDUCTASE, PUTATIVE (AFU_ORTHOLOGUE AFUA_1G17690)-RELATED"/>
    <property type="match status" value="1"/>
</dbReference>
<evidence type="ECO:0000256" key="2">
    <source>
        <dbReference type="ARBA" id="ARBA00005466"/>
    </source>
</evidence>
<dbReference type="InterPro" id="IPR006311">
    <property type="entry name" value="TAT_signal"/>
</dbReference>
<dbReference type="Gene3D" id="3.30.465.10">
    <property type="match status" value="1"/>
</dbReference>
<dbReference type="InterPro" id="IPR036318">
    <property type="entry name" value="FAD-bd_PCMH-like_sf"/>
</dbReference>
<gene>
    <name evidence="7" type="ORF">GCM10022223_14190</name>
</gene>
<dbReference type="PROSITE" id="PS51387">
    <property type="entry name" value="FAD_PCMH"/>
    <property type="match status" value="1"/>
</dbReference>
<dbReference type="Pfam" id="PF08031">
    <property type="entry name" value="BBE"/>
    <property type="match status" value="1"/>
</dbReference>
<sequence length="486" mass="49614">MVTTTQTVAQKGRPTLGRRGFLALAGAGGAGLLTARRALAAGGDLDWAGLRRALDGPLLRPGDTGYAQASLPFNAALGRRTPAAIAQVTGRTDIKRCVQRAAGHGIPVAARSGGHSYAGYSTPDGGLVVDVSGMKRITVKDDGTVQVGAGARLSQVYAALAARGRALPGGSCPTVGIAGLTLGGGIGVLSRPYGLTCDHLKAAHVVTGEGELLLADATHHSDLFWSLRGGGGGGGGIVTDLTFTTVAAPTVTVFSLTFPPTASAAVLSAWSQWIDAAPKALTSVCHINGSAAGARPANRVVGTFVGTPSKLPAHLNTLIAEVGATPTARTSKSYTCLGAMQHFAGGRTGREKFRAASRLLAGTLTRSRAQQIVDLMSGPAGVVLLIDSLGGEVAGLSPTDTVFVHRKAVASVQIYTSDANGGPDVLAVQDALTPVTGGGSYVNYLNAAQKNWGSAYYGKNLPRLRKVVKKYDPHGVLDFAQNVRNA</sequence>
<dbReference type="InterPro" id="IPR012951">
    <property type="entry name" value="BBE"/>
</dbReference>
<feature type="domain" description="FAD-binding PCMH-type" evidence="6">
    <location>
        <begin position="78"/>
        <end position="248"/>
    </location>
</feature>
<comment type="similarity">
    <text evidence="2">Belongs to the oxygen-dependent FAD-linked oxidoreductase family.</text>
</comment>
<dbReference type="InterPro" id="IPR006094">
    <property type="entry name" value="Oxid_FAD_bind_N"/>
</dbReference>
<evidence type="ECO:0000256" key="1">
    <source>
        <dbReference type="ARBA" id="ARBA00001974"/>
    </source>
</evidence>
<accession>A0ABP6Z6Z6</accession>
<reference evidence="8" key="1">
    <citation type="journal article" date="2019" name="Int. J. Syst. Evol. Microbiol.">
        <title>The Global Catalogue of Microorganisms (GCM) 10K type strain sequencing project: providing services to taxonomists for standard genome sequencing and annotation.</title>
        <authorList>
            <consortium name="The Broad Institute Genomics Platform"/>
            <consortium name="The Broad Institute Genome Sequencing Center for Infectious Disease"/>
            <person name="Wu L."/>
            <person name="Ma J."/>
        </authorList>
    </citation>
    <scope>NUCLEOTIDE SEQUENCE [LARGE SCALE GENOMIC DNA]</scope>
    <source>
        <strain evidence="8">JCM 16902</strain>
    </source>
</reference>
<dbReference type="SUPFAM" id="SSF56176">
    <property type="entry name" value="FAD-binding/transporter-associated domain-like"/>
    <property type="match status" value="1"/>
</dbReference>
<dbReference type="InterPro" id="IPR016167">
    <property type="entry name" value="FAD-bd_PCMH_sub1"/>
</dbReference>
<dbReference type="Gene3D" id="3.30.43.10">
    <property type="entry name" value="Uridine Diphospho-n-acetylenolpyruvylglucosamine Reductase, domain 2"/>
    <property type="match status" value="1"/>
</dbReference>
<dbReference type="InterPro" id="IPR050416">
    <property type="entry name" value="FAD-linked_Oxidoreductase"/>
</dbReference>
<keyword evidence="3" id="KW-0285">Flavoprotein</keyword>
<evidence type="ECO:0000256" key="3">
    <source>
        <dbReference type="ARBA" id="ARBA00022630"/>
    </source>
</evidence>
<keyword evidence="8" id="KW-1185">Reference proteome</keyword>
<dbReference type="Pfam" id="PF01565">
    <property type="entry name" value="FAD_binding_4"/>
    <property type="match status" value="1"/>
</dbReference>
<dbReference type="PANTHER" id="PTHR42973:SF39">
    <property type="entry name" value="FAD-BINDING PCMH-TYPE DOMAIN-CONTAINING PROTEIN"/>
    <property type="match status" value="1"/>
</dbReference>
<dbReference type="InterPro" id="IPR006093">
    <property type="entry name" value="Oxy_OxRdtase_FAD_BS"/>
</dbReference>
<dbReference type="InterPro" id="IPR016166">
    <property type="entry name" value="FAD-bd_PCMH"/>
</dbReference>
<keyword evidence="4" id="KW-0274">FAD</keyword>
<name>A0ABP6Z6Z6_9ACTN</name>
<dbReference type="EMBL" id="BAAAZO010000002">
    <property type="protein sequence ID" value="GAA3599870.1"/>
    <property type="molecule type" value="Genomic_DNA"/>
</dbReference>
<evidence type="ECO:0000313" key="8">
    <source>
        <dbReference type="Proteomes" id="UP001501074"/>
    </source>
</evidence>
<dbReference type="InterPro" id="IPR016169">
    <property type="entry name" value="FAD-bd_PCMH_sub2"/>
</dbReference>
<comment type="cofactor">
    <cofactor evidence="1">
        <name>FAD</name>
        <dbReference type="ChEBI" id="CHEBI:57692"/>
    </cofactor>
</comment>
<evidence type="ECO:0000313" key="7">
    <source>
        <dbReference type="EMBL" id="GAA3599870.1"/>
    </source>
</evidence>
<evidence type="ECO:0000256" key="4">
    <source>
        <dbReference type="ARBA" id="ARBA00022827"/>
    </source>
</evidence>
<dbReference type="PROSITE" id="PS51318">
    <property type="entry name" value="TAT"/>
    <property type="match status" value="1"/>
</dbReference>
<protein>
    <submittedName>
        <fullName evidence="7">FAD-binding oxidoreductase</fullName>
    </submittedName>
</protein>